<accession>A0A8J6B7V5</accession>
<gene>
    <name evidence="2" type="ORF">J8273_2431</name>
</gene>
<name>A0A8J6B7V5_9EUKA</name>
<dbReference type="Proteomes" id="UP000717585">
    <property type="component" value="Unassembled WGS sequence"/>
</dbReference>
<sequence length="145" mass="16145">MKDPYSELKFIKNARKKEKMKTNEMVVAWDEALQTMGGTRVIFEDDNAGYVAGRMSTGSYNKDVEAYHSRMIASQPTEKKEAPKPVSFDDGASNSAMEVHAALSRSKPRVSLESQPQMVSAKSKKAQKRKARRDQASNGKKGRTS</sequence>
<keyword evidence="3" id="KW-1185">Reference proteome</keyword>
<protein>
    <submittedName>
        <fullName evidence="2">Uncharacterized protein</fullName>
    </submittedName>
</protein>
<proteinExistence type="predicted"/>
<dbReference type="AlphaFoldDB" id="A0A8J6B7V5"/>
<feature type="region of interest" description="Disordered" evidence="1">
    <location>
        <begin position="71"/>
        <end position="145"/>
    </location>
</feature>
<dbReference type="EMBL" id="JAHDYR010000007">
    <property type="protein sequence ID" value="KAG9396079.1"/>
    <property type="molecule type" value="Genomic_DNA"/>
</dbReference>
<feature type="compositionally biased region" description="Basic residues" evidence="1">
    <location>
        <begin position="122"/>
        <end position="132"/>
    </location>
</feature>
<organism evidence="2 3">
    <name type="scientific">Carpediemonas membranifera</name>
    <dbReference type="NCBI Taxonomy" id="201153"/>
    <lineage>
        <taxon>Eukaryota</taxon>
        <taxon>Metamonada</taxon>
        <taxon>Carpediemonas-like organisms</taxon>
        <taxon>Carpediemonas</taxon>
    </lineage>
</organism>
<evidence type="ECO:0000313" key="3">
    <source>
        <dbReference type="Proteomes" id="UP000717585"/>
    </source>
</evidence>
<evidence type="ECO:0000313" key="2">
    <source>
        <dbReference type="EMBL" id="KAG9396079.1"/>
    </source>
</evidence>
<comment type="caution">
    <text evidence="2">The sequence shown here is derived from an EMBL/GenBank/DDBJ whole genome shotgun (WGS) entry which is preliminary data.</text>
</comment>
<evidence type="ECO:0000256" key="1">
    <source>
        <dbReference type="SAM" id="MobiDB-lite"/>
    </source>
</evidence>
<reference evidence="2" key="1">
    <citation type="submission" date="2021-05" db="EMBL/GenBank/DDBJ databases">
        <title>A free-living protist that lacks canonical eukaryotic 1 DNA replication and segregation systems.</title>
        <authorList>
            <person name="Salas-Leiva D.E."/>
            <person name="Tromer E.C."/>
            <person name="Curtis B.A."/>
            <person name="Jerlstrom-Hultqvist J."/>
            <person name="Kolisko M."/>
            <person name="Yi Z."/>
            <person name="Salas-Leiva J.S."/>
            <person name="Gallot-Lavallee L."/>
            <person name="Kops G.J.P.L."/>
            <person name="Archibald J.M."/>
            <person name="Simpson A.G.B."/>
            <person name="Roger A.J."/>
        </authorList>
    </citation>
    <scope>NUCLEOTIDE SEQUENCE</scope>
    <source>
        <strain evidence="2">BICM</strain>
    </source>
</reference>